<comment type="caution">
    <text evidence="2">The sequence shown here is derived from an EMBL/GenBank/DDBJ whole genome shotgun (WGS) entry which is preliminary data.</text>
</comment>
<name>A0ABX9JKR3_9BACT</name>
<dbReference type="Pfam" id="PF10592">
    <property type="entry name" value="AIPR"/>
    <property type="match status" value="1"/>
</dbReference>
<proteinExistence type="predicted"/>
<dbReference type="InterPro" id="IPR018891">
    <property type="entry name" value="AIPR_C"/>
</dbReference>
<dbReference type="RefSeq" id="WP_047854434.1">
    <property type="nucleotide sequence ID" value="NZ_CP011509.1"/>
</dbReference>
<protein>
    <submittedName>
        <fullName evidence="2">AIPR protein</fullName>
    </submittedName>
</protein>
<accession>A0ABX9JKR3</accession>
<gene>
    <name evidence="2" type="ORF">ATI61_12417</name>
</gene>
<sequence>MNKQKYTFACEKVCRSHRAEGREIWTLTVRAKNLPRGFKFGPNARYATLDKKPAKEMLETLESDPGSFIFKNNGIMVVAESIKASGDTVELVCHEAETEDEMPGHGVLNGGHTYKSLLYAMEHEEKFQDVGDSAYVALTVGIGIPDEEIWKISRARNTSEKVPLHALRELAGDWQILKKYLPEQTRVRVAFKPNEPGAEDADYDATDLVRRLALINNKMFPAEAGSHPVAAYTSIGSLVKKYSQQQFIEVAPLLPDVLRLEELVVQQWEIFNGQKRGGSEKLGVISKASGCSNEKSTLLSGYTASLTLADPFILPVIAAFRVFIKNGKWATPMEEVWEKYGPKTVSALWDAYKEGGRSSAAYFGRSKASWAATCDLTKSVAIQMGLIHVG</sequence>
<reference evidence="2 3" key="1">
    <citation type="submission" date="2018-08" db="EMBL/GenBank/DDBJ databases">
        <title>Genomic Encyclopedia of Archaeal and Bacterial Type Strains, Phase II (KMG-II): from individual species to whole genera.</title>
        <authorList>
            <person name="Goeker M."/>
        </authorList>
    </citation>
    <scope>NUCLEOTIDE SEQUENCE [LARGE SCALE GENOMIC DNA]</scope>
    <source>
        <strain evidence="2 3">DSM 2261</strain>
    </source>
</reference>
<dbReference type="Proteomes" id="UP000256345">
    <property type="component" value="Unassembled WGS sequence"/>
</dbReference>
<evidence type="ECO:0000313" key="2">
    <source>
        <dbReference type="EMBL" id="REG15432.1"/>
    </source>
</evidence>
<organism evidence="2 3">
    <name type="scientific">Archangium gephyra</name>
    <dbReference type="NCBI Taxonomy" id="48"/>
    <lineage>
        <taxon>Bacteria</taxon>
        <taxon>Pseudomonadati</taxon>
        <taxon>Myxococcota</taxon>
        <taxon>Myxococcia</taxon>
        <taxon>Myxococcales</taxon>
        <taxon>Cystobacterineae</taxon>
        <taxon>Archangiaceae</taxon>
        <taxon>Archangium</taxon>
    </lineage>
</organism>
<feature type="domain" description="Abortive phage infection protein C-terminal" evidence="1">
    <location>
        <begin position="41"/>
        <end position="354"/>
    </location>
</feature>
<dbReference type="EMBL" id="QUMU01000024">
    <property type="protein sequence ID" value="REG15432.1"/>
    <property type="molecule type" value="Genomic_DNA"/>
</dbReference>
<evidence type="ECO:0000313" key="3">
    <source>
        <dbReference type="Proteomes" id="UP000256345"/>
    </source>
</evidence>
<evidence type="ECO:0000259" key="1">
    <source>
        <dbReference type="Pfam" id="PF10592"/>
    </source>
</evidence>
<keyword evidence="3" id="KW-1185">Reference proteome</keyword>